<keyword evidence="1" id="KW-0732">Signal</keyword>
<gene>
    <name evidence="2" type="ORF">K452DRAFT_78147</name>
</gene>
<accession>A0A6A6B685</accession>
<organism evidence="2 3">
    <name type="scientific">Aplosporella prunicola CBS 121167</name>
    <dbReference type="NCBI Taxonomy" id="1176127"/>
    <lineage>
        <taxon>Eukaryota</taxon>
        <taxon>Fungi</taxon>
        <taxon>Dikarya</taxon>
        <taxon>Ascomycota</taxon>
        <taxon>Pezizomycotina</taxon>
        <taxon>Dothideomycetes</taxon>
        <taxon>Dothideomycetes incertae sedis</taxon>
        <taxon>Botryosphaeriales</taxon>
        <taxon>Aplosporellaceae</taxon>
        <taxon>Aplosporella</taxon>
    </lineage>
</organism>
<dbReference type="GeneID" id="54304640"/>
<dbReference type="RefSeq" id="XP_033394636.1">
    <property type="nucleotide sequence ID" value="XM_033547133.1"/>
</dbReference>
<evidence type="ECO:0008006" key="4">
    <source>
        <dbReference type="Google" id="ProtNLM"/>
    </source>
</evidence>
<evidence type="ECO:0000313" key="2">
    <source>
        <dbReference type="EMBL" id="KAF2138923.1"/>
    </source>
</evidence>
<sequence length="224" mass="23195">MKSLALLFLSGLAAAAPHPHTLLLPRQQKQIPTGTFGPYTLVVNAHTTALDTLRLSAQHGLFTISTASADTGPTTLCNPAASSGECRYPNNETAVIYSTGSVYLDVDGAGGSQQVYVDTATHALRYTAKGEGAPDANFSLRAYPDPLIPGSTPVLGHVPGADDNVFPGGGLVACPLVEGRKWQVFAYEAARPPVRPCLSFLAQVHAYASPLAGGGAAAYAYAAE</sequence>
<dbReference type="EMBL" id="ML995494">
    <property type="protein sequence ID" value="KAF2138923.1"/>
    <property type="molecule type" value="Genomic_DNA"/>
</dbReference>
<dbReference type="Proteomes" id="UP000799438">
    <property type="component" value="Unassembled WGS sequence"/>
</dbReference>
<reference evidence="2" key="1">
    <citation type="journal article" date="2020" name="Stud. Mycol.">
        <title>101 Dothideomycetes genomes: a test case for predicting lifestyles and emergence of pathogens.</title>
        <authorList>
            <person name="Haridas S."/>
            <person name="Albert R."/>
            <person name="Binder M."/>
            <person name="Bloem J."/>
            <person name="Labutti K."/>
            <person name="Salamov A."/>
            <person name="Andreopoulos B."/>
            <person name="Baker S."/>
            <person name="Barry K."/>
            <person name="Bills G."/>
            <person name="Bluhm B."/>
            <person name="Cannon C."/>
            <person name="Castanera R."/>
            <person name="Culley D."/>
            <person name="Daum C."/>
            <person name="Ezra D."/>
            <person name="Gonzalez J."/>
            <person name="Henrissat B."/>
            <person name="Kuo A."/>
            <person name="Liang C."/>
            <person name="Lipzen A."/>
            <person name="Lutzoni F."/>
            <person name="Magnuson J."/>
            <person name="Mondo S."/>
            <person name="Nolan M."/>
            <person name="Ohm R."/>
            <person name="Pangilinan J."/>
            <person name="Park H.-J."/>
            <person name="Ramirez L."/>
            <person name="Alfaro M."/>
            <person name="Sun H."/>
            <person name="Tritt A."/>
            <person name="Yoshinaga Y."/>
            <person name="Zwiers L.-H."/>
            <person name="Turgeon B."/>
            <person name="Goodwin S."/>
            <person name="Spatafora J."/>
            <person name="Crous P."/>
            <person name="Grigoriev I."/>
        </authorList>
    </citation>
    <scope>NUCLEOTIDE SEQUENCE</scope>
    <source>
        <strain evidence="2">CBS 121167</strain>
    </source>
</reference>
<name>A0A6A6B685_9PEZI</name>
<dbReference type="AlphaFoldDB" id="A0A6A6B685"/>
<feature type="chain" id="PRO_5025685329" description="Ubiquitin 3 binding protein But2 C-terminal domain-containing protein" evidence="1">
    <location>
        <begin position="16"/>
        <end position="224"/>
    </location>
</feature>
<keyword evidence="3" id="KW-1185">Reference proteome</keyword>
<evidence type="ECO:0000256" key="1">
    <source>
        <dbReference type="SAM" id="SignalP"/>
    </source>
</evidence>
<feature type="signal peptide" evidence="1">
    <location>
        <begin position="1"/>
        <end position="15"/>
    </location>
</feature>
<evidence type="ECO:0000313" key="3">
    <source>
        <dbReference type="Proteomes" id="UP000799438"/>
    </source>
</evidence>
<protein>
    <recommendedName>
        <fullName evidence="4">Ubiquitin 3 binding protein But2 C-terminal domain-containing protein</fullName>
    </recommendedName>
</protein>
<proteinExistence type="predicted"/>